<name>A0A239WGQ5_9ACTN</name>
<dbReference type="KEGG" id="cgrn:4412665_01014"/>
<dbReference type="Pfam" id="PF13830">
    <property type="entry name" value="DUF4192"/>
    <property type="match status" value="1"/>
</dbReference>
<accession>A0A239WGQ5</accession>
<organism evidence="1 2">
    <name type="scientific">Cutibacterium granulosum</name>
    <dbReference type="NCBI Taxonomy" id="33011"/>
    <lineage>
        <taxon>Bacteria</taxon>
        <taxon>Bacillati</taxon>
        <taxon>Actinomycetota</taxon>
        <taxon>Actinomycetes</taxon>
        <taxon>Propionibacteriales</taxon>
        <taxon>Propionibacteriaceae</taxon>
        <taxon>Cutibacterium</taxon>
    </lineage>
</organism>
<gene>
    <name evidence="1" type="ORF">SAMEA4412665_01014</name>
</gene>
<sequence>MGMRSSQEPLRITSIDDAIHLLPHLLGFQPEESLVTLIVGPPGCSAEGLVARMDLLPLSTRAGFLAGPGAIETAYPSCDMLMVVFSQDVHQGLTILRNGLPLLTRSRVLEAVVTDQVMWQGISCADDCPGHRVANGSRVHAEAVYRGLAVLPNRSSLAEAVGPAHPSQLRIEHPVRLAVQQQVAHLSSDEQTALAQKVRDGVVATGAAPSAEQAWQLVICLENDEVARHLWETTPRDGARKHAELWSQVLTHCPDDHALAVLALHGQACWLCGDGALESVSLERARLIHRADPSSQPAGTSLIAALEMSYRALLAPHTWDVMPRDPAVMALGEGTDESLSVAAPRPCA</sequence>
<evidence type="ECO:0008006" key="3">
    <source>
        <dbReference type="Google" id="ProtNLM"/>
    </source>
</evidence>
<evidence type="ECO:0000313" key="2">
    <source>
        <dbReference type="Proteomes" id="UP000215332"/>
    </source>
</evidence>
<dbReference type="InterPro" id="IPR025447">
    <property type="entry name" value="DUF4192"/>
</dbReference>
<evidence type="ECO:0000313" key="1">
    <source>
        <dbReference type="EMBL" id="SNV33805.1"/>
    </source>
</evidence>
<proteinExistence type="predicted"/>
<dbReference type="AlphaFoldDB" id="A0A239WGQ5"/>
<protein>
    <recommendedName>
        <fullName evidence="3">DUF4192 domain-containing protein</fullName>
    </recommendedName>
</protein>
<dbReference type="Proteomes" id="UP000215332">
    <property type="component" value="Chromosome 1"/>
</dbReference>
<dbReference type="EMBL" id="LT906441">
    <property type="protein sequence ID" value="SNV33805.1"/>
    <property type="molecule type" value="Genomic_DNA"/>
</dbReference>
<reference evidence="1 2" key="1">
    <citation type="submission" date="2017-06" db="EMBL/GenBank/DDBJ databases">
        <authorList>
            <consortium name="Pathogen Informatics"/>
        </authorList>
    </citation>
    <scope>NUCLEOTIDE SEQUENCE [LARGE SCALE GENOMIC DNA]</scope>
    <source>
        <strain evidence="1 2">NCTC11865</strain>
    </source>
</reference>